<evidence type="ECO:0000313" key="2">
    <source>
        <dbReference type="WBParaSite" id="ES5_v2.g13703.t1"/>
    </source>
</evidence>
<accession>A0AC34FA13</accession>
<dbReference type="WBParaSite" id="ES5_v2.g13703.t1">
    <property type="protein sequence ID" value="ES5_v2.g13703.t1"/>
    <property type="gene ID" value="ES5_v2.g13703"/>
</dbReference>
<organism evidence="1 2">
    <name type="scientific">Panagrolaimus sp. ES5</name>
    <dbReference type="NCBI Taxonomy" id="591445"/>
    <lineage>
        <taxon>Eukaryota</taxon>
        <taxon>Metazoa</taxon>
        <taxon>Ecdysozoa</taxon>
        <taxon>Nematoda</taxon>
        <taxon>Chromadorea</taxon>
        <taxon>Rhabditida</taxon>
        <taxon>Tylenchina</taxon>
        <taxon>Panagrolaimomorpha</taxon>
        <taxon>Panagrolaimoidea</taxon>
        <taxon>Panagrolaimidae</taxon>
        <taxon>Panagrolaimus</taxon>
    </lineage>
</organism>
<sequence length="514" mass="57977">MDGGVLAAMHQCIVQGDTFKKVEKDGKLYYKILDTYYPFDTPSNVKTFDSEGTFYSVGTVGTFYLNHENQAAYTRNALELNVELVPRPHRKAISVYIQKGIRNPDLQLADAPTIAITSAEFEESETAIEEIDKSSLNRSTTDEAGRQMDTSTTSMRDLSNDLTAERIAQLASKAKQVRTQKSKTDRGFLLDAEVSDKNLDSVDKYLKYKTRVHKNTTNCMDTAANFSSVLSLISSMKSREHPVNTIPKPPLAPNLQSNVQPKPNPSSTSNNRGYSRYDQEVFHNDEADEFQIQTGMSFHGTSLKKINSLKTAAKPIADPARQALKRPYPSSSTSSSNAAAAANNKPQKRTSRTPIIIIPASGTALISMYNAMDILQDLKFVSTEEKKRVIQRRENELLIHRRKENGQTVPYRIVDNPSRLNDEEWDRVVAVFVQGPAWQFKGWHWDGNPTTIFSHVCGFHLKFEDAKLDANVAKWSVDVLSLSKQKRHLDKAIFIRLWQKIEQFIIRNKPALRS</sequence>
<dbReference type="Proteomes" id="UP000887579">
    <property type="component" value="Unplaced"/>
</dbReference>
<evidence type="ECO:0000313" key="1">
    <source>
        <dbReference type="Proteomes" id="UP000887579"/>
    </source>
</evidence>
<proteinExistence type="predicted"/>
<name>A0AC34FA13_9BILA</name>
<reference evidence="2" key="1">
    <citation type="submission" date="2022-11" db="UniProtKB">
        <authorList>
            <consortium name="WormBaseParasite"/>
        </authorList>
    </citation>
    <scope>IDENTIFICATION</scope>
</reference>
<protein>
    <submittedName>
        <fullName evidence="2">Parafibromin</fullName>
    </submittedName>
</protein>